<comment type="caution">
    <text evidence="1">The sequence shown here is derived from an EMBL/GenBank/DDBJ whole genome shotgun (WGS) entry which is preliminary data.</text>
</comment>
<dbReference type="RefSeq" id="WP_397490821.1">
    <property type="nucleotide sequence ID" value="NZ_BHYM01000093.1"/>
</dbReference>
<reference evidence="1 2" key="1">
    <citation type="submission" date="2018-11" db="EMBL/GenBank/DDBJ databases">
        <title>Microbial catabolism of amino acid.</title>
        <authorList>
            <person name="Hibi M."/>
            <person name="Ogawa J."/>
        </authorList>
    </citation>
    <scope>NUCLEOTIDE SEQUENCE [LARGE SCALE GENOMIC DNA]</scope>
    <source>
        <strain evidence="1 2">C31-06</strain>
    </source>
</reference>
<sequence length="79" mass="9472">MTTEASLHKGHRYPVEIISHCVWLYHRFALNLRNISEMRLERGIMFAHTTIRRWCAKYGQDYTNQLRRRRPSPKTRASG</sequence>
<evidence type="ECO:0000313" key="1">
    <source>
        <dbReference type="EMBL" id="GCE44349.1"/>
    </source>
</evidence>
<dbReference type="AlphaFoldDB" id="A0A402CLE9"/>
<name>A0A402CLE9_RHOWR</name>
<dbReference type="Proteomes" id="UP000287519">
    <property type="component" value="Unassembled WGS sequence"/>
</dbReference>
<protein>
    <submittedName>
        <fullName evidence="1">Mobile element protein</fullName>
    </submittedName>
</protein>
<dbReference type="InterPro" id="IPR052183">
    <property type="entry name" value="IS_Transposase"/>
</dbReference>
<accession>A0A402CLE9</accession>
<evidence type="ECO:0000313" key="2">
    <source>
        <dbReference type="Proteomes" id="UP000287519"/>
    </source>
</evidence>
<dbReference type="EMBL" id="BHYM01000093">
    <property type="protein sequence ID" value="GCE44349.1"/>
    <property type="molecule type" value="Genomic_DNA"/>
</dbReference>
<organism evidence="1 2">
    <name type="scientific">Rhodococcus wratislaviensis</name>
    <name type="common">Tsukamurella wratislaviensis</name>
    <dbReference type="NCBI Taxonomy" id="44752"/>
    <lineage>
        <taxon>Bacteria</taxon>
        <taxon>Bacillati</taxon>
        <taxon>Actinomycetota</taxon>
        <taxon>Actinomycetes</taxon>
        <taxon>Mycobacteriales</taxon>
        <taxon>Nocardiaceae</taxon>
        <taxon>Rhodococcus</taxon>
    </lineage>
</organism>
<proteinExistence type="predicted"/>
<dbReference type="PANTHER" id="PTHR35528">
    <property type="entry name" value="BLL1675 PROTEIN"/>
    <property type="match status" value="1"/>
</dbReference>
<dbReference type="PANTHER" id="PTHR35528:SF3">
    <property type="entry name" value="BLL1675 PROTEIN"/>
    <property type="match status" value="1"/>
</dbReference>
<gene>
    <name evidence="1" type="ORF">Rhow_008770</name>
</gene>
<keyword evidence="2" id="KW-1185">Reference proteome</keyword>